<keyword evidence="8" id="KW-1185">Reference proteome</keyword>
<dbReference type="RefSeq" id="WP_124975150.1">
    <property type="nucleotide sequence ID" value="NZ_BDQK01000013.1"/>
</dbReference>
<feature type="transmembrane region" description="Helical" evidence="5">
    <location>
        <begin position="173"/>
        <end position="191"/>
    </location>
</feature>
<dbReference type="InterPro" id="IPR011020">
    <property type="entry name" value="HTTM-like"/>
</dbReference>
<name>A0A401IJH1_APHSA</name>
<keyword evidence="4 5" id="KW-0472">Membrane</keyword>
<keyword evidence="2 5" id="KW-0812">Transmembrane</keyword>
<dbReference type="Pfam" id="PF05090">
    <property type="entry name" value="HTTM"/>
    <property type="match status" value="1"/>
</dbReference>
<dbReference type="PANTHER" id="PTHR39535:SF2">
    <property type="entry name" value="HTTM DOMAIN-CONTAINING PROTEIN"/>
    <property type="match status" value="1"/>
</dbReference>
<feature type="transmembrane region" description="Helical" evidence="5">
    <location>
        <begin position="223"/>
        <end position="245"/>
    </location>
</feature>
<dbReference type="GO" id="GO:0012505">
    <property type="term" value="C:endomembrane system"/>
    <property type="evidence" value="ECO:0007669"/>
    <property type="project" value="UniProtKB-SubCell"/>
</dbReference>
<reference evidence="8" key="1">
    <citation type="submission" date="2017-05" db="EMBL/GenBank/DDBJ databases">
        <title>Physiological properties and genetic analysis related to exopolysaccharide production of fresh-water unicellular cyanobacterium Aphanothece sacrum, Suizenji Nori, that has been cultured as a food source in Japan.</title>
        <authorList>
            <person name="Kanesaki Y."/>
            <person name="Yoshikawa S."/>
            <person name="Ohki K."/>
        </authorList>
    </citation>
    <scope>NUCLEOTIDE SEQUENCE [LARGE SCALE GENOMIC DNA]</scope>
    <source>
        <strain evidence="8">FPU1</strain>
    </source>
</reference>
<dbReference type="EMBL" id="BDQK01000013">
    <property type="protein sequence ID" value="GBF81409.1"/>
    <property type="molecule type" value="Genomic_DNA"/>
</dbReference>
<evidence type="ECO:0000259" key="6">
    <source>
        <dbReference type="SMART" id="SM00752"/>
    </source>
</evidence>
<keyword evidence="3 5" id="KW-1133">Transmembrane helix</keyword>
<dbReference type="PANTHER" id="PTHR39535">
    <property type="entry name" value="SPORULATION-DELAYING PROTEIN SDPB"/>
    <property type="match status" value="1"/>
</dbReference>
<evidence type="ECO:0000256" key="5">
    <source>
        <dbReference type="SAM" id="Phobius"/>
    </source>
</evidence>
<sequence>MSISSLSWKQIFRGWNIFFHQPINPQICDIIRIFYSFLLLINLLVLLPDLNNWFGENGLLPYSVSREIIDPDTLTIFMWLPKNNDVLWLCYGIFVSQIILLLIGLFSRFQAICVFIWFVSFVHRHHILFDAEDTLFRLIGFFLIFMPIGTYYSLDNCLNTRKGYTLNKKKSTWALRLLQIQMSLIYFSTVWEKMKGEDWVNGTAIYYVSHLDDLFGHFPVPQFLFTSLTLMKIMTWIVLVVELFIPIGLWFKETRRFALLIAVGMHLSLEYAMNLFLFQWLMLVGLLSFTEPEDFKLIKHGLNKIKTGLTKRFYF</sequence>
<comment type="caution">
    <text evidence="7">The sequence shown here is derived from an EMBL/GenBank/DDBJ whole genome shotgun (WGS) entry which is preliminary data.</text>
</comment>
<accession>A0A401IJH1</accession>
<evidence type="ECO:0000256" key="3">
    <source>
        <dbReference type="ARBA" id="ARBA00022989"/>
    </source>
</evidence>
<comment type="subcellular location">
    <subcellularLocation>
        <location evidence="1">Endomembrane system</location>
        <topology evidence="1">Multi-pass membrane protein</topology>
    </subcellularLocation>
</comment>
<evidence type="ECO:0000313" key="8">
    <source>
        <dbReference type="Proteomes" id="UP000287247"/>
    </source>
</evidence>
<evidence type="ECO:0000313" key="7">
    <source>
        <dbReference type="EMBL" id="GBF81409.1"/>
    </source>
</evidence>
<dbReference type="Proteomes" id="UP000287247">
    <property type="component" value="Unassembled WGS sequence"/>
</dbReference>
<protein>
    <submittedName>
        <fullName evidence="7">Type I deoxyribonuclease HsdR</fullName>
    </submittedName>
</protein>
<feature type="transmembrane region" description="Helical" evidence="5">
    <location>
        <begin position="135"/>
        <end position="152"/>
    </location>
</feature>
<evidence type="ECO:0000256" key="2">
    <source>
        <dbReference type="ARBA" id="ARBA00022692"/>
    </source>
</evidence>
<feature type="transmembrane region" description="Helical" evidence="5">
    <location>
        <begin position="257"/>
        <end position="282"/>
    </location>
</feature>
<dbReference type="InterPro" id="IPR052964">
    <property type="entry name" value="Sporulation_signal_mat"/>
</dbReference>
<dbReference type="SMART" id="SM00752">
    <property type="entry name" value="HTTM"/>
    <property type="match status" value="1"/>
</dbReference>
<dbReference type="OrthoDB" id="128729at2"/>
<evidence type="ECO:0000256" key="1">
    <source>
        <dbReference type="ARBA" id="ARBA00004127"/>
    </source>
</evidence>
<dbReference type="InterPro" id="IPR053934">
    <property type="entry name" value="HTTM_dom"/>
</dbReference>
<gene>
    <name evidence="7" type="ORF">AsFPU1_2822</name>
</gene>
<dbReference type="AlphaFoldDB" id="A0A401IJH1"/>
<evidence type="ECO:0000256" key="4">
    <source>
        <dbReference type="ARBA" id="ARBA00023136"/>
    </source>
</evidence>
<feature type="domain" description="HTTM-like" evidence="6">
    <location>
        <begin position="20"/>
        <end position="294"/>
    </location>
</feature>
<proteinExistence type="predicted"/>
<feature type="transmembrane region" description="Helical" evidence="5">
    <location>
        <begin position="30"/>
        <end position="47"/>
    </location>
</feature>
<organism evidence="7 8">
    <name type="scientific">Aphanothece sacrum FPU1</name>
    <dbReference type="NCBI Taxonomy" id="1920663"/>
    <lineage>
        <taxon>Bacteria</taxon>
        <taxon>Bacillati</taxon>
        <taxon>Cyanobacteriota</taxon>
        <taxon>Cyanophyceae</taxon>
        <taxon>Oscillatoriophycideae</taxon>
        <taxon>Chroococcales</taxon>
        <taxon>Aphanothecaceae</taxon>
        <taxon>Aphanothece</taxon>
    </lineage>
</organism>